<evidence type="ECO:0000256" key="4">
    <source>
        <dbReference type="ARBA" id="ARBA00013229"/>
    </source>
</evidence>
<evidence type="ECO:0000313" key="15">
    <source>
        <dbReference type="EMBL" id="CAH1442338.1"/>
    </source>
</evidence>
<evidence type="ECO:0000256" key="7">
    <source>
        <dbReference type="ARBA" id="ARBA00023085"/>
    </source>
</evidence>
<feature type="transmembrane region" description="Helical" evidence="13">
    <location>
        <begin position="12"/>
        <end position="30"/>
    </location>
</feature>
<dbReference type="InterPro" id="IPR000070">
    <property type="entry name" value="Pectinesterase_cat"/>
</dbReference>
<keyword evidence="6 12" id="KW-0378">Hydrolase</keyword>
<comment type="function">
    <text evidence="10 12">Acts in the modification of cell walls via demethylesterification of cell wall pectin.</text>
</comment>
<evidence type="ECO:0000256" key="8">
    <source>
        <dbReference type="ARBA" id="ARBA00023180"/>
    </source>
</evidence>
<evidence type="ECO:0000256" key="3">
    <source>
        <dbReference type="ARBA" id="ARBA00008891"/>
    </source>
</evidence>
<keyword evidence="12" id="KW-0964">Secreted</keyword>
<comment type="similarity">
    <text evidence="3">Belongs to the pectinesterase family.</text>
</comment>
<dbReference type="Gene3D" id="2.160.20.10">
    <property type="entry name" value="Single-stranded right-handed beta-helix, Pectin lyase-like"/>
    <property type="match status" value="1"/>
</dbReference>
<evidence type="ECO:0000256" key="9">
    <source>
        <dbReference type="ARBA" id="ARBA00047928"/>
    </source>
</evidence>
<dbReference type="EC" id="3.1.1.11" evidence="4 12"/>
<protein>
    <recommendedName>
        <fullName evidence="4 12">Pectinesterase</fullName>
        <ecNumber evidence="4 12">3.1.1.11</ecNumber>
    </recommendedName>
</protein>
<accession>A0AAU9NX72</accession>
<feature type="domain" description="Pectinesterase catalytic" evidence="14">
    <location>
        <begin position="59"/>
        <end position="344"/>
    </location>
</feature>
<dbReference type="SUPFAM" id="SSF51126">
    <property type="entry name" value="Pectin lyase-like"/>
    <property type="match status" value="1"/>
</dbReference>
<dbReference type="GO" id="GO:0042545">
    <property type="term" value="P:cell wall modification"/>
    <property type="evidence" value="ECO:0007669"/>
    <property type="project" value="UniProtKB-UniRule"/>
</dbReference>
<organism evidence="15 16">
    <name type="scientific">Lactuca virosa</name>
    <dbReference type="NCBI Taxonomy" id="75947"/>
    <lineage>
        <taxon>Eukaryota</taxon>
        <taxon>Viridiplantae</taxon>
        <taxon>Streptophyta</taxon>
        <taxon>Embryophyta</taxon>
        <taxon>Tracheophyta</taxon>
        <taxon>Spermatophyta</taxon>
        <taxon>Magnoliopsida</taxon>
        <taxon>eudicotyledons</taxon>
        <taxon>Gunneridae</taxon>
        <taxon>Pentapetalae</taxon>
        <taxon>asterids</taxon>
        <taxon>campanulids</taxon>
        <taxon>Asterales</taxon>
        <taxon>Asteraceae</taxon>
        <taxon>Cichorioideae</taxon>
        <taxon>Cichorieae</taxon>
        <taxon>Lactucinae</taxon>
        <taxon>Lactuca</taxon>
    </lineage>
</organism>
<gene>
    <name evidence="15" type="ORF">LVIROSA_LOCUS28331</name>
</gene>
<dbReference type="InterPro" id="IPR011050">
    <property type="entry name" value="Pectin_lyase_fold/virulence"/>
</dbReference>
<evidence type="ECO:0000256" key="12">
    <source>
        <dbReference type="RuleBase" id="RU000589"/>
    </source>
</evidence>
<evidence type="ECO:0000256" key="10">
    <source>
        <dbReference type="ARBA" id="ARBA00057335"/>
    </source>
</evidence>
<keyword evidence="16" id="KW-1185">Reference proteome</keyword>
<dbReference type="InterPro" id="IPR012334">
    <property type="entry name" value="Pectin_lyas_fold"/>
</dbReference>
<dbReference type="PROSITE" id="PS00800">
    <property type="entry name" value="PECTINESTERASE_1"/>
    <property type="match status" value="1"/>
</dbReference>
<dbReference type="InterPro" id="IPR018040">
    <property type="entry name" value="Pectinesterase_Tyr_AS"/>
</dbReference>
<evidence type="ECO:0000256" key="11">
    <source>
        <dbReference type="PROSITE-ProRule" id="PRU10040"/>
    </source>
</evidence>
<sequence>MFRLQSNPFKTIIVLYVLTFITFTVFLDGVDGKGILRLRPQGVDASFLTSQILPNRTFIVDINGPENYRSIQGAIDSVPDNNQDWVVIHVKKGIYREKVIIPREKPHIYLRGSGSTKTVIVWAESSENNYQSSTFKVEAPNFVAYGISFKNDAPTGIANTSHNQTVAAYVGADKVAFYSCGFYSSHNTLLDNKGRHYYDHCYIQGAVDIIFGRGRSIFHECEIFVINDKRMEIQGLVTAHTRSGLDENTGFVFVGGRVFGTGHAFLGRPRGTHSRVVFAKTYLSKTVRPEGWSDWNHHGSTENLCHCEYKCHGPGAGTSERVQWLKKLSDEEAPPFLSIKFIDGKKWLFAGYSA</sequence>
<dbReference type="GO" id="GO:0030599">
    <property type="term" value="F:pectinesterase activity"/>
    <property type="evidence" value="ECO:0007669"/>
    <property type="project" value="UniProtKB-UniRule"/>
</dbReference>
<dbReference type="GO" id="GO:0045490">
    <property type="term" value="P:pectin catabolic process"/>
    <property type="evidence" value="ECO:0007669"/>
    <property type="project" value="UniProtKB-UniRule"/>
</dbReference>
<keyword evidence="8" id="KW-0325">Glycoprotein</keyword>
<comment type="pathway">
    <text evidence="2 12">Glycan metabolism; pectin degradation; 2-dehydro-3-deoxy-D-gluconate from pectin: step 1/5.</text>
</comment>
<evidence type="ECO:0000256" key="13">
    <source>
        <dbReference type="SAM" id="Phobius"/>
    </source>
</evidence>
<keyword evidence="7 12" id="KW-0063">Aspartyl esterase</keyword>
<dbReference type="PANTHER" id="PTHR31321:SF98">
    <property type="entry name" value="PECTINESTERASE 67-RELATED"/>
    <property type="match status" value="1"/>
</dbReference>
<reference evidence="15 16" key="1">
    <citation type="submission" date="2022-01" db="EMBL/GenBank/DDBJ databases">
        <authorList>
            <person name="Xiong W."/>
            <person name="Schranz E."/>
        </authorList>
    </citation>
    <scope>NUCLEOTIDE SEQUENCE [LARGE SCALE GENOMIC DNA]</scope>
</reference>
<proteinExistence type="inferred from homology"/>
<keyword evidence="13" id="KW-0472">Membrane</keyword>
<evidence type="ECO:0000256" key="6">
    <source>
        <dbReference type="ARBA" id="ARBA00022801"/>
    </source>
</evidence>
<dbReference type="AlphaFoldDB" id="A0AAU9NX72"/>
<evidence type="ECO:0000256" key="5">
    <source>
        <dbReference type="ARBA" id="ARBA00022512"/>
    </source>
</evidence>
<dbReference type="Pfam" id="PF01095">
    <property type="entry name" value="Pectinesterase"/>
    <property type="match status" value="1"/>
</dbReference>
<evidence type="ECO:0000256" key="2">
    <source>
        <dbReference type="ARBA" id="ARBA00005184"/>
    </source>
</evidence>
<name>A0AAU9NX72_9ASTR</name>
<keyword evidence="12" id="KW-0961">Cell wall biogenesis/degradation</keyword>
<dbReference type="EMBL" id="CAKMRJ010005412">
    <property type="protein sequence ID" value="CAH1442338.1"/>
    <property type="molecule type" value="Genomic_DNA"/>
</dbReference>
<evidence type="ECO:0000256" key="1">
    <source>
        <dbReference type="ARBA" id="ARBA00004191"/>
    </source>
</evidence>
<evidence type="ECO:0000313" key="16">
    <source>
        <dbReference type="Proteomes" id="UP001157418"/>
    </source>
</evidence>
<comment type="catalytic activity">
    <reaction evidence="9 12">
        <text>[(1-&gt;4)-alpha-D-galacturonosyl methyl ester](n) + n H2O = [(1-&gt;4)-alpha-D-galacturonosyl](n) + n methanol + n H(+)</text>
        <dbReference type="Rhea" id="RHEA:22380"/>
        <dbReference type="Rhea" id="RHEA-COMP:14570"/>
        <dbReference type="Rhea" id="RHEA-COMP:14573"/>
        <dbReference type="ChEBI" id="CHEBI:15377"/>
        <dbReference type="ChEBI" id="CHEBI:15378"/>
        <dbReference type="ChEBI" id="CHEBI:17790"/>
        <dbReference type="ChEBI" id="CHEBI:140522"/>
        <dbReference type="ChEBI" id="CHEBI:140523"/>
        <dbReference type="EC" id="3.1.1.11"/>
    </reaction>
</comment>
<keyword evidence="13" id="KW-1133">Transmembrane helix</keyword>
<feature type="active site" evidence="11">
    <location>
        <position position="208"/>
    </location>
</feature>
<keyword evidence="5 12" id="KW-0134">Cell wall</keyword>
<comment type="subcellular location">
    <subcellularLocation>
        <location evidence="1 12">Secreted</location>
        <location evidence="1 12">Cell wall</location>
    </subcellularLocation>
</comment>
<dbReference type="Proteomes" id="UP001157418">
    <property type="component" value="Unassembled WGS sequence"/>
</dbReference>
<evidence type="ECO:0000259" key="14">
    <source>
        <dbReference type="Pfam" id="PF01095"/>
    </source>
</evidence>
<keyword evidence="13" id="KW-0812">Transmembrane</keyword>
<comment type="caution">
    <text evidence="15">The sequence shown here is derived from an EMBL/GenBank/DDBJ whole genome shotgun (WGS) entry which is preliminary data.</text>
</comment>
<dbReference type="FunFam" id="2.160.20.10:FF:000013">
    <property type="entry name" value="Pectinesterase"/>
    <property type="match status" value="1"/>
</dbReference>
<dbReference type="InterPro" id="IPR033131">
    <property type="entry name" value="Pectinesterase_Asp_AS"/>
</dbReference>
<dbReference type="PANTHER" id="PTHR31321">
    <property type="entry name" value="ACYL-COA THIOESTER HYDROLASE YBHC-RELATED"/>
    <property type="match status" value="1"/>
</dbReference>
<dbReference type="PROSITE" id="PS00503">
    <property type="entry name" value="PECTINESTERASE_2"/>
    <property type="match status" value="1"/>
</dbReference>